<feature type="compositionally biased region" description="Basic and acidic residues" evidence="1">
    <location>
        <begin position="205"/>
        <end position="218"/>
    </location>
</feature>
<feature type="region of interest" description="Disordered" evidence="1">
    <location>
        <begin position="134"/>
        <end position="257"/>
    </location>
</feature>
<keyword evidence="2" id="KW-1133">Transmembrane helix</keyword>
<feature type="region of interest" description="Disordered" evidence="1">
    <location>
        <begin position="271"/>
        <end position="345"/>
    </location>
</feature>
<feature type="compositionally biased region" description="Polar residues" evidence="1">
    <location>
        <begin position="331"/>
        <end position="345"/>
    </location>
</feature>
<organism evidence="3 4">
    <name type="scientific">Streptomyces siderophoricus</name>
    <dbReference type="NCBI Taxonomy" id="2802281"/>
    <lineage>
        <taxon>Bacteria</taxon>
        <taxon>Bacillati</taxon>
        <taxon>Actinomycetota</taxon>
        <taxon>Actinomycetes</taxon>
        <taxon>Kitasatosporales</taxon>
        <taxon>Streptomycetaceae</taxon>
        <taxon>Streptomyces</taxon>
    </lineage>
</organism>
<feature type="compositionally biased region" description="Low complexity" evidence="1">
    <location>
        <begin position="173"/>
        <end position="195"/>
    </location>
</feature>
<evidence type="ECO:0008006" key="5">
    <source>
        <dbReference type="Google" id="ProtNLM"/>
    </source>
</evidence>
<feature type="compositionally biased region" description="Gly residues" evidence="1">
    <location>
        <begin position="285"/>
        <end position="303"/>
    </location>
</feature>
<evidence type="ECO:0000313" key="4">
    <source>
        <dbReference type="Proteomes" id="UP000629371"/>
    </source>
</evidence>
<feature type="transmembrane region" description="Helical" evidence="2">
    <location>
        <begin position="106"/>
        <end position="128"/>
    </location>
</feature>
<dbReference type="Proteomes" id="UP000629371">
    <property type="component" value="Unassembled WGS sequence"/>
</dbReference>
<feature type="compositionally biased region" description="Basic and acidic residues" evidence="1">
    <location>
        <begin position="234"/>
        <end position="253"/>
    </location>
</feature>
<dbReference type="EMBL" id="JAERRI010000002">
    <property type="protein sequence ID" value="MBL1088773.1"/>
    <property type="molecule type" value="Genomic_DNA"/>
</dbReference>
<evidence type="ECO:0000256" key="2">
    <source>
        <dbReference type="SAM" id="Phobius"/>
    </source>
</evidence>
<feature type="compositionally biased region" description="Low complexity" evidence="1">
    <location>
        <begin position="316"/>
        <end position="330"/>
    </location>
</feature>
<proteinExistence type="predicted"/>
<sequence length="345" mass="34108">MADDRYDWLDKDTAERLLRGERVGSPYDAGAQELEQLLAAAAAVGARAPEAVPLPGEEDAVAAFRRAVPHGSGAPSARRGSDAAVSTVHAAAVAERTRLARPFRRGFAVALAACAIGGVAVAAGAGVLPGPFRGGGEPGPGASASSAKTPGPLRTSEPGEAQTDGTTGSTPDATHGGTSTGPSGTATPGASPGATGVPGSGTPGRHGDQGGKKTDPGRGAKKKLLLTLCQEYESGNRDRMDRDKRQRLERRAGGADNVHTFCRAYLARYQSGGGSGDNDGVVGNLTGGTGTTGSTGQTGGSAGSGDEEGDQPTPSPSSSTPAPTPSVTSTDPAGTTPSSTASGRV</sequence>
<reference evidence="3 4" key="1">
    <citation type="submission" date="2021-01" db="EMBL/GenBank/DDBJ databases">
        <title>WGS of actinomycetes isolated from Thailand.</title>
        <authorList>
            <person name="Thawai C."/>
        </authorList>
    </citation>
    <scope>NUCLEOTIDE SEQUENCE [LARGE SCALE GENOMIC DNA]</scope>
    <source>
        <strain evidence="3 4">CH9-7</strain>
    </source>
</reference>
<keyword evidence="4" id="KW-1185">Reference proteome</keyword>
<dbReference type="RefSeq" id="WP_201801823.1">
    <property type="nucleotide sequence ID" value="NZ_JAERRI010000002.1"/>
</dbReference>
<protein>
    <recommendedName>
        <fullName evidence="5">Extensin</fullName>
    </recommendedName>
</protein>
<feature type="compositionally biased region" description="Polar residues" evidence="1">
    <location>
        <begin position="163"/>
        <end position="172"/>
    </location>
</feature>
<evidence type="ECO:0000256" key="1">
    <source>
        <dbReference type="SAM" id="MobiDB-lite"/>
    </source>
</evidence>
<accession>A0ABS1ML21</accession>
<comment type="caution">
    <text evidence="3">The sequence shown here is derived from an EMBL/GenBank/DDBJ whole genome shotgun (WGS) entry which is preliminary data.</text>
</comment>
<keyword evidence="2" id="KW-0812">Transmembrane</keyword>
<feature type="compositionally biased region" description="Low complexity" evidence="1">
    <location>
        <begin position="140"/>
        <end position="152"/>
    </location>
</feature>
<keyword evidence="2" id="KW-0472">Membrane</keyword>
<gene>
    <name evidence="3" type="ORF">JK360_05120</name>
</gene>
<name>A0ABS1ML21_9ACTN</name>
<evidence type="ECO:0000313" key="3">
    <source>
        <dbReference type="EMBL" id="MBL1088773.1"/>
    </source>
</evidence>